<proteinExistence type="predicted"/>
<dbReference type="AlphaFoldDB" id="A0A9Q1IYU9"/>
<comment type="caution">
    <text evidence="5">The sequence shown here is derived from an EMBL/GenBank/DDBJ whole genome shotgun (WGS) entry which is preliminary data.</text>
</comment>
<dbReference type="PANTHER" id="PTHR24068">
    <property type="entry name" value="UBIQUITIN-CONJUGATING ENZYME E2"/>
    <property type="match status" value="1"/>
</dbReference>
<accession>A0A9Q1IYU9</accession>
<dbReference type="GO" id="GO:0004842">
    <property type="term" value="F:ubiquitin-protein transferase activity"/>
    <property type="evidence" value="ECO:0007669"/>
    <property type="project" value="InterPro"/>
</dbReference>
<feature type="domain" description="VWFA" evidence="3">
    <location>
        <begin position="296"/>
        <end position="485"/>
    </location>
</feature>
<evidence type="ECO:0000259" key="3">
    <source>
        <dbReference type="PROSITE" id="PS50234"/>
    </source>
</evidence>
<keyword evidence="6" id="KW-1185">Reference proteome</keyword>
<dbReference type="SMART" id="SM00212">
    <property type="entry name" value="UBCc"/>
    <property type="match status" value="1"/>
</dbReference>
<dbReference type="Gene3D" id="3.30.40.10">
    <property type="entry name" value="Zinc/RING finger domain, C3HC4 (zinc finger)"/>
    <property type="match status" value="1"/>
</dbReference>
<evidence type="ECO:0000259" key="2">
    <source>
        <dbReference type="PROSITE" id="PS50127"/>
    </source>
</evidence>
<protein>
    <submittedName>
        <fullName evidence="5">Uncharacterized protein</fullName>
    </submittedName>
</protein>
<dbReference type="PROSITE" id="PS50234">
    <property type="entry name" value="VWFA"/>
    <property type="match status" value="1"/>
</dbReference>
<dbReference type="EMBL" id="JAINUF010000006">
    <property type="protein sequence ID" value="KAJ8357820.1"/>
    <property type="molecule type" value="Genomic_DNA"/>
</dbReference>
<feature type="region of interest" description="Disordered" evidence="1">
    <location>
        <begin position="743"/>
        <end position="782"/>
    </location>
</feature>
<dbReference type="InterPro" id="IPR003613">
    <property type="entry name" value="Ubox_domain"/>
</dbReference>
<evidence type="ECO:0000313" key="6">
    <source>
        <dbReference type="Proteomes" id="UP001152622"/>
    </source>
</evidence>
<gene>
    <name evidence="5" type="ORF">SKAU_G00206140</name>
</gene>
<feature type="domain" description="U-box" evidence="4">
    <location>
        <begin position="707"/>
        <end position="780"/>
    </location>
</feature>
<dbReference type="CDD" id="cd00198">
    <property type="entry name" value="vWFA"/>
    <property type="match status" value="1"/>
</dbReference>
<dbReference type="Pfam" id="PF04564">
    <property type="entry name" value="U-box"/>
    <property type="match status" value="1"/>
</dbReference>
<dbReference type="SUPFAM" id="SSF54495">
    <property type="entry name" value="UBC-like"/>
    <property type="match status" value="1"/>
</dbReference>
<dbReference type="InterPro" id="IPR000608">
    <property type="entry name" value="UBC"/>
</dbReference>
<dbReference type="Gene3D" id="3.10.110.10">
    <property type="entry name" value="Ubiquitin Conjugating Enzyme"/>
    <property type="match status" value="1"/>
</dbReference>
<dbReference type="OrthoDB" id="10069349at2759"/>
<dbReference type="SUPFAM" id="SSF57850">
    <property type="entry name" value="RING/U-box"/>
    <property type="match status" value="1"/>
</dbReference>
<organism evidence="5 6">
    <name type="scientific">Synaphobranchus kaupii</name>
    <name type="common">Kaup's arrowtooth eel</name>
    <dbReference type="NCBI Taxonomy" id="118154"/>
    <lineage>
        <taxon>Eukaryota</taxon>
        <taxon>Metazoa</taxon>
        <taxon>Chordata</taxon>
        <taxon>Craniata</taxon>
        <taxon>Vertebrata</taxon>
        <taxon>Euteleostomi</taxon>
        <taxon>Actinopterygii</taxon>
        <taxon>Neopterygii</taxon>
        <taxon>Teleostei</taxon>
        <taxon>Anguilliformes</taxon>
        <taxon>Synaphobranchidae</taxon>
        <taxon>Synaphobranchus</taxon>
    </lineage>
</organism>
<dbReference type="SMART" id="SM00504">
    <property type="entry name" value="Ubox"/>
    <property type="match status" value="1"/>
</dbReference>
<evidence type="ECO:0000259" key="4">
    <source>
        <dbReference type="PROSITE" id="PS51698"/>
    </source>
</evidence>
<dbReference type="Pfam" id="PF00179">
    <property type="entry name" value="UQ_con"/>
    <property type="match status" value="1"/>
</dbReference>
<dbReference type="InterPro" id="IPR016135">
    <property type="entry name" value="UBQ-conjugating_enzyme/RWD"/>
</dbReference>
<dbReference type="Proteomes" id="UP001152622">
    <property type="component" value="Chromosome 6"/>
</dbReference>
<dbReference type="Gene3D" id="3.40.50.410">
    <property type="entry name" value="von Willebrand factor, type A domain"/>
    <property type="match status" value="1"/>
</dbReference>
<dbReference type="GO" id="GO:0016567">
    <property type="term" value="P:protein ubiquitination"/>
    <property type="evidence" value="ECO:0007669"/>
    <property type="project" value="InterPro"/>
</dbReference>
<name>A0A9Q1IYU9_SYNKA</name>
<dbReference type="Pfam" id="PF00092">
    <property type="entry name" value="VWA"/>
    <property type="match status" value="1"/>
</dbReference>
<evidence type="ECO:0000256" key="1">
    <source>
        <dbReference type="SAM" id="MobiDB-lite"/>
    </source>
</evidence>
<dbReference type="InterPro" id="IPR013083">
    <property type="entry name" value="Znf_RING/FYVE/PHD"/>
</dbReference>
<dbReference type="InterPro" id="IPR002035">
    <property type="entry name" value="VWF_A"/>
</dbReference>
<feature type="domain" description="UBC core" evidence="2">
    <location>
        <begin position="542"/>
        <end position="688"/>
    </location>
</feature>
<dbReference type="SUPFAM" id="SSF53300">
    <property type="entry name" value="vWA-like"/>
    <property type="match status" value="1"/>
</dbReference>
<dbReference type="PROSITE" id="PS51698">
    <property type="entry name" value="U_BOX"/>
    <property type="match status" value="1"/>
</dbReference>
<dbReference type="PROSITE" id="PS50127">
    <property type="entry name" value="UBC_2"/>
    <property type="match status" value="1"/>
</dbReference>
<reference evidence="5" key="1">
    <citation type="journal article" date="2023" name="Science">
        <title>Genome structures resolve the early diversification of teleost fishes.</title>
        <authorList>
            <person name="Parey E."/>
            <person name="Louis A."/>
            <person name="Montfort J."/>
            <person name="Bouchez O."/>
            <person name="Roques C."/>
            <person name="Iampietro C."/>
            <person name="Lluch J."/>
            <person name="Castinel A."/>
            <person name="Donnadieu C."/>
            <person name="Desvignes T."/>
            <person name="Floi Bucao C."/>
            <person name="Jouanno E."/>
            <person name="Wen M."/>
            <person name="Mejri S."/>
            <person name="Dirks R."/>
            <person name="Jansen H."/>
            <person name="Henkel C."/>
            <person name="Chen W.J."/>
            <person name="Zahm M."/>
            <person name="Cabau C."/>
            <person name="Klopp C."/>
            <person name="Thompson A.W."/>
            <person name="Robinson-Rechavi M."/>
            <person name="Braasch I."/>
            <person name="Lecointre G."/>
            <person name="Bobe J."/>
            <person name="Postlethwait J.H."/>
            <person name="Berthelot C."/>
            <person name="Roest Crollius H."/>
            <person name="Guiguen Y."/>
        </authorList>
    </citation>
    <scope>NUCLEOTIDE SEQUENCE</scope>
    <source>
        <strain evidence="5">WJC10195</strain>
    </source>
</reference>
<sequence>MSVFLSTLYVIFKHHFGQTFQKVIAYIRKLTGCNALSQALYQLIGRCEFGTKNQKIAIVEGLYVLFRELLPSQAKRTGPIIDDAEVFEYSNVCWSYLMSQSKEDNHEAYAAMALICEGSGKRLCEPVRIPGIHSVFDRVYILDKIKSGEKIPGCSEETLKETSIKRATDIERILLSLPCANSFSKWISFGSGQNFQVNPEKTFDEMTEGMSQYSHLQVTPPLQIMSLGLEQYSLVYISKGNLCVCEERDKANPWEARFHDFLTGKERTVDVRELARQLGDSRMDQTLKMNTVPKEAILVLVDASSSMTGQCYTSWKKIDAVKQLFHSFSDRTMAYDFPHVIGLVKVASDVKFHKFTESLEIFKVIVGTLEAQGCTLLYDALNRGHSELQNMKKSFPNCRLRMLCLTDGDDQGSSSDPVQVAVKLIDANIVVDSVLLGQEQNTILHGISNVTGGCCFKPETSKEALKLFEMETVLSLERRKLKKKFEASSVKTLADLTKIFQSHGFDDTPEVVHPDELSHKVTLAENALKKKIQESKTGRFMEKDKRILEELKYLHCDPHPYCTVLPSETDFSFWKILLKGPPDTPYADGAFELYCQFGAEYPLKPPLVRFLTPIYHCNVNSVGRICHTIFDRNYSAHVTMKEILDAVFGLLIAPEAEDPLDSILAEELQSSRDKYMEQAQQSAAQAAATSIEDLEKKLVGEDLRQVEIPSHLVCKLSRKMFIDPVITPYGNIYERQAIEDALKKEKTDPHNNRPLEEKDLKPNKEMKRMARKYRESQIEESA</sequence>
<dbReference type="CDD" id="cd23833">
    <property type="entry name" value="UBCc_ApmR795-like"/>
    <property type="match status" value="1"/>
</dbReference>
<dbReference type="InterPro" id="IPR036465">
    <property type="entry name" value="vWFA_dom_sf"/>
</dbReference>
<evidence type="ECO:0000313" key="5">
    <source>
        <dbReference type="EMBL" id="KAJ8357820.1"/>
    </source>
</evidence>